<sequence>GSYRSANFLPWYGVSHGTESDQESVETDLFDEFEYKEEKVDERDSYYTGDVLLDEELYENPWEEMERTNRKSNREKYRARRREQGRHTGAIQEQRRPFY</sequence>
<keyword evidence="3" id="KW-1185">Reference proteome</keyword>
<evidence type="ECO:0000313" key="2">
    <source>
        <dbReference type="EMBL" id="CAG8693197.1"/>
    </source>
</evidence>
<dbReference type="AlphaFoldDB" id="A0A9N9EUY6"/>
<name>A0A9N9EUY6_9GLOM</name>
<reference evidence="2" key="1">
    <citation type="submission" date="2021-06" db="EMBL/GenBank/DDBJ databases">
        <authorList>
            <person name="Kallberg Y."/>
            <person name="Tangrot J."/>
            <person name="Rosling A."/>
        </authorList>
    </citation>
    <scope>NUCLEOTIDE SEQUENCE</scope>
    <source>
        <strain evidence="2">CL551</strain>
    </source>
</reference>
<gene>
    <name evidence="2" type="ORF">AMORRO_LOCUS11731</name>
</gene>
<protein>
    <submittedName>
        <fullName evidence="2">11337_t:CDS:1</fullName>
    </submittedName>
</protein>
<feature type="region of interest" description="Disordered" evidence="1">
    <location>
        <begin position="64"/>
        <end position="99"/>
    </location>
</feature>
<dbReference type="EMBL" id="CAJVPV010015629">
    <property type="protein sequence ID" value="CAG8693197.1"/>
    <property type="molecule type" value="Genomic_DNA"/>
</dbReference>
<organism evidence="2 3">
    <name type="scientific">Acaulospora morrowiae</name>
    <dbReference type="NCBI Taxonomy" id="94023"/>
    <lineage>
        <taxon>Eukaryota</taxon>
        <taxon>Fungi</taxon>
        <taxon>Fungi incertae sedis</taxon>
        <taxon>Mucoromycota</taxon>
        <taxon>Glomeromycotina</taxon>
        <taxon>Glomeromycetes</taxon>
        <taxon>Diversisporales</taxon>
        <taxon>Acaulosporaceae</taxon>
        <taxon>Acaulospora</taxon>
    </lineage>
</organism>
<feature type="non-terminal residue" evidence="2">
    <location>
        <position position="99"/>
    </location>
</feature>
<dbReference type="Proteomes" id="UP000789342">
    <property type="component" value="Unassembled WGS sequence"/>
</dbReference>
<accession>A0A9N9EUY6</accession>
<comment type="caution">
    <text evidence="2">The sequence shown here is derived from an EMBL/GenBank/DDBJ whole genome shotgun (WGS) entry which is preliminary data.</text>
</comment>
<evidence type="ECO:0000313" key="3">
    <source>
        <dbReference type="Proteomes" id="UP000789342"/>
    </source>
</evidence>
<proteinExistence type="predicted"/>
<evidence type="ECO:0000256" key="1">
    <source>
        <dbReference type="SAM" id="MobiDB-lite"/>
    </source>
</evidence>
<feature type="compositionally biased region" description="Basic and acidic residues" evidence="1">
    <location>
        <begin position="64"/>
        <end position="76"/>
    </location>
</feature>